<dbReference type="GO" id="GO:0005886">
    <property type="term" value="C:plasma membrane"/>
    <property type="evidence" value="ECO:0007669"/>
    <property type="project" value="UniProtKB-SubCell"/>
</dbReference>
<protein>
    <submittedName>
        <fullName evidence="2">ABC-2 family transporter protein</fullName>
    </submittedName>
</protein>
<feature type="transmembrane region" description="Helical" evidence="1">
    <location>
        <begin position="23"/>
        <end position="42"/>
    </location>
</feature>
<evidence type="ECO:0000256" key="1">
    <source>
        <dbReference type="SAM" id="Phobius"/>
    </source>
</evidence>
<feature type="transmembrane region" description="Helical" evidence="1">
    <location>
        <begin position="74"/>
        <end position="101"/>
    </location>
</feature>
<keyword evidence="1" id="KW-0812">Transmembrane</keyword>
<reference evidence="2 3" key="1">
    <citation type="submission" date="2016-10" db="EMBL/GenBank/DDBJ databases">
        <authorList>
            <person name="Varghese N."/>
            <person name="Submissions S."/>
        </authorList>
    </citation>
    <scope>NUCLEOTIDE SEQUENCE [LARGE SCALE GENOMIC DNA]</scope>
    <source>
        <strain evidence="2 3">DSM 2373</strain>
    </source>
</reference>
<organism evidence="2 3">
    <name type="scientific">Methanoculleus thermophilus</name>
    <dbReference type="NCBI Taxonomy" id="2200"/>
    <lineage>
        <taxon>Archaea</taxon>
        <taxon>Methanobacteriati</taxon>
        <taxon>Methanobacteriota</taxon>
        <taxon>Stenosarchaea group</taxon>
        <taxon>Methanomicrobia</taxon>
        <taxon>Methanomicrobiales</taxon>
        <taxon>Methanomicrobiaceae</taxon>
        <taxon>Methanoculleus</taxon>
    </lineage>
</organism>
<dbReference type="Proteomes" id="UP000326500">
    <property type="component" value="Unassembled WGS sequence"/>
</dbReference>
<sequence length="200" mass="21823">MTAERIFTVAGKEFTDHLTSRKFLVILALLLMFALLGMHQGIDQYNQSLESYNQQLQAAGDSTGPGMMPDRPSILFIFMQLVSSLVPFGGVLAIATGFDLISKEKETRTLKTLLAHPIFRDEIINGKALGGAAALGVALVIAFAITLACSSSARSCRRRTRFSLSELSGSYHSCTCWRSSPSLLLSRSSQKRAGMRWSTV</sequence>
<name>A0A1G8WZI1_9EURY</name>
<dbReference type="PANTHER" id="PTHR43471">
    <property type="entry name" value="ABC TRANSPORTER PERMEASE"/>
    <property type="match status" value="1"/>
</dbReference>
<dbReference type="EMBL" id="FNFT01000001">
    <property type="protein sequence ID" value="SDJ82985.1"/>
    <property type="molecule type" value="Genomic_DNA"/>
</dbReference>
<dbReference type="Pfam" id="PF12679">
    <property type="entry name" value="ABC2_membrane_2"/>
    <property type="match status" value="1"/>
</dbReference>
<evidence type="ECO:0000313" key="3">
    <source>
        <dbReference type="Proteomes" id="UP000326500"/>
    </source>
</evidence>
<dbReference type="PANTHER" id="PTHR43471:SF13">
    <property type="entry name" value="ABC-2 TYPE TRANSPORT SYSTEM PERMEASE PROTEIN"/>
    <property type="match status" value="1"/>
</dbReference>
<proteinExistence type="predicted"/>
<dbReference type="AlphaFoldDB" id="A0A1G8WZI1"/>
<keyword evidence="1" id="KW-0472">Membrane</keyword>
<dbReference type="RefSeq" id="WP_263478034.1">
    <property type="nucleotide sequence ID" value="NZ_BCNX01000006.1"/>
</dbReference>
<feature type="transmembrane region" description="Helical" evidence="1">
    <location>
        <begin position="128"/>
        <end position="148"/>
    </location>
</feature>
<gene>
    <name evidence="2" type="ORF">SAMN04488571_101150</name>
</gene>
<accession>A0A1G8WZI1</accession>
<evidence type="ECO:0000313" key="2">
    <source>
        <dbReference type="EMBL" id="SDJ82985.1"/>
    </source>
</evidence>
<keyword evidence="1" id="KW-1133">Transmembrane helix</keyword>
<dbReference type="STRING" id="2200.GCA_001571405_00895"/>
<dbReference type="GO" id="GO:0140359">
    <property type="term" value="F:ABC-type transporter activity"/>
    <property type="evidence" value="ECO:0007669"/>
    <property type="project" value="InterPro"/>
</dbReference>
<keyword evidence="3" id="KW-1185">Reference proteome</keyword>